<organism evidence="1">
    <name type="scientific">Podoviridae sp. ct8Lf7</name>
    <dbReference type="NCBI Taxonomy" id="2827723"/>
    <lineage>
        <taxon>Viruses</taxon>
        <taxon>Duplodnaviria</taxon>
        <taxon>Heunggongvirae</taxon>
        <taxon>Uroviricota</taxon>
        <taxon>Caudoviricetes</taxon>
    </lineage>
</organism>
<reference evidence="1" key="1">
    <citation type="journal article" date="2021" name="Proc. Natl. Acad. Sci. U.S.A.">
        <title>A Catalog of Tens of Thousands of Viruses from Human Metagenomes Reveals Hidden Associations with Chronic Diseases.</title>
        <authorList>
            <person name="Tisza M.J."/>
            <person name="Buck C.B."/>
        </authorList>
    </citation>
    <scope>NUCLEOTIDE SEQUENCE</scope>
    <source>
        <strain evidence="1">Ct8Lf7</strain>
    </source>
</reference>
<accession>A0A8S5S0W4</accession>
<sequence>MCAYSSSIASILASLFPYTLELLTSNYLT</sequence>
<name>A0A8S5S0W4_9CAUD</name>
<dbReference type="EMBL" id="BK032511">
    <property type="protein sequence ID" value="DAF44653.1"/>
    <property type="molecule type" value="Genomic_DNA"/>
</dbReference>
<proteinExistence type="predicted"/>
<protein>
    <submittedName>
        <fullName evidence="1">Uncharacterized protein</fullName>
    </submittedName>
</protein>
<evidence type="ECO:0000313" key="1">
    <source>
        <dbReference type="EMBL" id="DAF44653.1"/>
    </source>
</evidence>